<organism evidence="1 2">
    <name type="scientific">Microbacterium insulae</name>
    <dbReference type="NCBI Taxonomy" id="483014"/>
    <lineage>
        <taxon>Bacteria</taxon>
        <taxon>Bacillati</taxon>
        <taxon>Actinomycetota</taxon>
        <taxon>Actinomycetes</taxon>
        <taxon>Micrococcales</taxon>
        <taxon>Microbacteriaceae</taxon>
        <taxon>Microbacterium</taxon>
    </lineage>
</organism>
<evidence type="ECO:0008006" key="3">
    <source>
        <dbReference type="Google" id="ProtNLM"/>
    </source>
</evidence>
<protein>
    <recommendedName>
        <fullName evidence="3">Transcriptional regulator, AbiEi antitoxin, Type IV TA system</fullName>
    </recommendedName>
</protein>
<sequence length="317" mass="34822">MSWLLTPPLVSIVRRGDALDPAAEDRRIGRLVRAGVLVRVTRGSFAPAEEWAALSPMARHAQFVWEVAARMSPGAVFSHTSAAALHGMDRIGPWPDYAEIGGETTMGNSGVIRRRRRAIDASEAAVWQRHFVTTPTRTAIDLAATGYLDGVVAADQALWTRRPGGALATSADLLRAAETFAGRAGARVLRVAAFARPGSDSVRESHSRVLIAALGFPEPELQHPIHLPGGRAFTDFWWPEHHHAGEFDGTGKYTDPRLLRGRTPRQALLAEKDRGDQIRRQVRALSRWRTPDLERPARLYDILRGDGLPASRARPGR</sequence>
<name>A0ABW3ADK4_9MICO</name>
<proteinExistence type="predicted"/>
<evidence type="ECO:0000313" key="1">
    <source>
        <dbReference type="EMBL" id="MFD0789017.1"/>
    </source>
</evidence>
<accession>A0ABW3ADK4</accession>
<keyword evidence="2" id="KW-1185">Reference proteome</keyword>
<dbReference type="Proteomes" id="UP001597055">
    <property type="component" value="Unassembled WGS sequence"/>
</dbReference>
<evidence type="ECO:0000313" key="2">
    <source>
        <dbReference type="Proteomes" id="UP001597055"/>
    </source>
</evidence>
<dbReference type="EMBL" id="JBHTII010000001">
    <property type="protein sequence ID" value="MFD0789017.1"/>
    <property type="molecule type" value="Genomic_DNA"/>
</dbReference>
<comment type="caution">
    <text evidence="1">The sequence shown here is derived from an EMBL/GenBank/DDBJ whole genome shotgun (WGS) entry which is preliminary data.</text>
</comment>
<reference evidence="2" key="1">
    <citation type="journal article" date="2019" name="Int. J. Syst. Evol. Microbiol.">
        <title>The Global Catalogue of Microorganisms (GCM) 10K type strain sequencing project: providing services to taxonomists for standard genome sequencing and annotation.</title>
        <authorList>
            <consortium name="The Broad Institute Genomics Platform"/>
            <consortium name="The Broad Institute Genome Sequencing Center for Infectious Disease"/>
            <person name="Wu L."/>
            <person name="Ma J."/>
        </authorList>
    </citation>
    <scope>NUCLEOTIDE SEQUENCE [LARGE SCALE GENOMIC DNA]</scope>
    <source>
        <strain evidence="2">CCUG 54523</strain>
    </source>
</reference>
<dbReference type="RefSeq" id="WP_204979929.1">
    <property type="nucleotide sequence ID" value="NZ_JBHTII010000001.1"/>
</dbReference>
<gene>
    <name evidence="1" type="ORF">ACFQ0P_01300</name>
</gene>